<dbReference type="AlphaFoldDB" id="A0A0D0A7S8"/>
<protein>
    <submittedName>
        <fullName evidence="1">Uncharacterized protein</fullName>
    </submittedName>
</protein>
<organism evidence="1 2">
    <name type="scientific">Suillus luteus UH-Slu-Lm8-n1</name>
    <dbReference type="NCBI Taxonomy" id="930992"/>
    <lineage>
        <taxon>Eukaryota</taxon>
        <taxon>Fungi</taxon>
        <taxon>Dikarya</taxon>
        <taxon>Basidiomycota</taxon>
        <taxon>Agaricomycotina</taxon>
        <taxon>Agaricomycetes</taxon>
        <taxon>Agaricomycetidae</taxon>
        <taxon>Boletales</taxon>
        <taxon>Suillineae</taxon>
        <taxon>Suillaceae</taxon>
        <taxon>Suillus</taxon>
    </lineage>
</organism>
<sequence length="143" mass="15915">STPKPTDPSMSSIEFVGLASDDIISTFLYELFAGDENKHITLIIFIGTLKTSLSWRRYTCPVNFVGILYKAPNQHKHIVVDPSIMSLFLDSSTSVHISNDNSDFFTLRSIPLCSVNRVDGSSIQTMEEYTIIIINTNPEIVIG</sequence>
<dbReference type="HOGENOM" id="CLU_2020747_0_0_1"/>
<dbReference type="Proteomes" id="UP000054485">
    <property type="component" value="Unassembled WGS sequence"/>
</dbReference>
<name>A0A0D0A7S8_9AGAM</name>
<reference evidence="1 2" key="1">
    <citation type="submission" date="2014-04" db="EMBL/GenBank/DDBJ databases">
        <authorList>
            <consortium name="DOE Joint Genome Institute"/>
            <person name="Kuo A."/>
            <person name="Ruytinx J."/>
            <person name="Rineau F."/>
            <person name="Colpaert J."/>
            <person name="Kohler A."/>
            <person name="Nagy L.G."/>
            <person name="Floudas D."/>
            <person name="Copeland A."/>
            <person name="Barry K.W."/>
            <person name="Cichocki N."/>
            <person name="Veneault-Fourrey C."/>
            <person name="LaButti K."/>
            <person name="Lindquist E.A."/>
            <person name="Lipzen A."/>
            <person name="Lundell T."/>
            <person name="Morin E."/>
            <person name="Murat C."/>
            <person name="Sun H."/>
            <person name="Tunlid A."/>
            <person name="Henrissat B."/>
            <person name="Grigoriev I.V."/>
            <person name="Hibbett D.S."/>
            <person name="Martin F."/>
            <person name="Nordberg H.P."/>
            <person name="Cantor M.N."/>
            <person name="Hua S.X."/>
        </authorList>
    </citation>
    <scope>NUCLEOTIDE SEQUENCE [LARGE SCALE GENOMIC DNA]</scope>
    <source>
        <strain evidence="1 2">UH-Slu-Lm8-n1</strain>
    </source>
</reference>
<reference evidence="2" key="2">
    <citation type="submission" date="2015-01" db="EMBL/GenBank/DDBJ databases">
        <title>Evolutionary Origins and Diversification of the Mycorrhizal Mutualists.</title>
        <authorList>
            <consortium name="DOE Joint Genome Institute"/>
            <consortium name="Mycorrhizal Genomics Consortium"/>
            <person name="Kohler A."/>
            <person name="Kuo A."/>
            <person name="Nagy L.G."/>
            <person name="Floudas D."/>
            <person name="Copeland A."/>
            <person name="Barry K.W."/>
            <person name="Cichocki N."/>
            <person name="Veneault-Fourrey C."/>
            <person name="LaButti K."/>
            <person name="Lindquist E.A."/>
            <person name="Lipzen A."/>
            <person name="Lundell T."/>
            <person name="Morin E."/>
            <person name="Murat C."/>
            <person name="Riley R."/>
            <person name="Ohm R."/>
            <person name="Sun H."/>
            <person name="Tunlid A."/>
            <person name="Henrissat B."/>
            <person name="Grigoriev I.V."/>
            <person name="Hibbett D.S."/>
            <person name="Martin F."/>
        </authorList>
    </citation>
    <scope>NUCLEOTIDE SEQUENCE [LARGE SCALE GENOMIC DNA]</scope>
    <source>
        <strain evidence="2">UH-Slu-Lm8-n1</strain>
    </source>
</reference>
<keyword evidence="2" id="KW-1185">Reference proteome</keyword>
<proteinExistence type="predicted"/>
<evidence type="ECO:0000313" key="1">
    <source>
        <dbReference type="EMBL" id="KIK37681.1"/>
    </source>
</evidence>
<dbReference type="EMBL" id="KN835436">
    <property type="protein sequence ID" value="KIK37681.1"/>
    <property type="molecule type" value="Genomic_DNA"/>
</dbReference>
<accession>A0A0D0A7S8</accession>
<dbReference type="OrthoDB" id="2665273at2759"/>
<feature type="non-terminal residue" evidence="1">
    <location>
        <position position="1"/>
    </location>
</feature>
<dbReference type="InParanoid" id="A0A0D0A7S8"/>
<evidence type="ECO:0000313" key="2">
    <source>
        <dbReference type="Proteomes" id="UP000054485"/>
    </source>
</evidence>
<gene>
    <name evidence="1" type="ORF">CY34DRAFT_92338</name>
</gene>